<dbReference type="Pfam" id="PF03816">
    <property type="entry name" value="LytR_cpsA_psr"/>
    <property type="match status" value="1"/>
</dbReference>
<evidence type="ECO:0000313" key="5">
    <source>
        <dbReference type="EMBL" id="SMG37646.1"/>
    </source>
</evidence>
<keyword evidence="3" id="KW-0472">Membrane</keyword>
<keyword evidence="3" id="KW-1133">Transmembrane helix</keyword>
<reference evidence="5 6" key="1">
    <citation type="submission" date="2017-04" db="EMBL/GenBank/DDBJ databases">
        <authorList>
            <person name="Afonso C.L."/>
            <person name="Miller P.J."/>
            <person name="Scott M.A."/>
            <person name="Spackman E."/>
            <person name="Goraichik I."/>
            <person name="Dimitrov K.M."/>
            <person name="Suarez D.L."/>
            <person name="Swayne D.E."/>
        </authorList>
    </citation>
    <scope>NUCLEOTIDE SEQUENCE [LARGE SCALE GENOMIC DNA]</scope>
    <source>
        <strain evidence="5 6">11</strain>
    </source>
</reference>
<evidence type="ECO:0000259" key="4">
    <source>
        <dbReference type="Pfam" id="PF03816"/>
    </source>
</evidence>
<dbReference type="PANTHER" id="PTHR33392:SF6">
    <property type="entry name" value="POLYISOPRENYL-TEICHOIC ACID--PEPTIDOGLYCAN TEICHOIC ACID TRANSFERASE TAGU"/>
    <property type="match status" value="1"/>
</dbReference>
<feature type="region of interest" description="Disordered" evidence="2">
    <location>
        <begin position="298"/>
        <end position="319"/>
    </location>
</feature>
<dbReference type="NCBIfam" id="TIGR00350">
    <property type="entry name" value="lytR_cpsA_psr"/>
    <property type="match status" value="1"/>
</dbReference>
<keyword evidence="6" id="KW-1185">Reference proteome</keyword>
<evidence type="ECO:0000256" key="1">
    <source>
        <dbReference type="ARBA" id="ARBA00006068"/>
    </source>
</evidence>
<feature type="transmembrane region" description="Helical" evidence="3">
    <location>
        <begin position="7"/>
        <end position="28"/>
    </location>
</feature>
<dbReference type="Proteomes" id="UP000193834">
    <property type="component" value="Unassembled WGS sequence"/>
</dbReference>
<dbReference type="AlphaFoldDB" id="A0A1X7K9Y8"/>
<evidence type="ECO:0000256" key="2">
    <source>
        <dbReference type="SAM" id="MobiDB-lite"/>
    </source>
</evidence>
<evidence type="ECO:0000256" key="3">
    <source>
        <dbReference type="SAM" id="Phobius"/>
    </source>
</evidence>
<accession>A0A1X7K9Y8</accession>
<dbReference type="EMBL" id="FXAZ01000002">
    <property type="protein sequence ID" value="SMG37646.1"/>
    <property type="molecule type" value="Genomic_DNA"/>
</dbReference>
<organism evidence="5 6">
    <name type="scientific">Paenibacillus aquistagni</name>
    <dbReference type="NCBI Taxonomy" id="1852522"/>
    <lineage>
        <taxon>Bacteria</taxon>
        <taxon>Bacillati</taxon>
        <taxon>Bacillota</taxon>
        <taxon>Bacilli</taxon>
        <taxon>Bacillales</taxon>
        <taxon>Paenibacillaceae</taxon>
        <taxon>Paenibacillus</taxon>
    </lineage>
</organism>
<feature type="compositionally biased region" description="Polar residues" evidence="2">
    <location>
        <begin position="308"/>
        <end position="319"/>
    </location>
</feature>
<proteinExistence type="inferred from homology"/>
<dbReference type="PANTHER" id="PTHR33392">
    <property type="entry name" value="POLYISOPRENYL-TEICHOIC ACID--PEPTIDOGLYCAN TEICHOIC ACID TRANSFERASE TAGU"/>
    <property type="match status" value="1"/>
</dbReference>
<feature type="compositionally biased region" description="Basic and acidic residues" evidence="2">
    <location>
        <begin position="298"/>
        <end position="307"/>
    </location>
</feature>
<dbReference type="RefSeq" id="WP_170936604.1">
    <property type="nucleotide sequence ID" value="NZ_FXAZ01000002.1"/>
</dbReference>
<dbReference type="Gene3D" id="3.40.630.190">
    <property type="entry name" value="LCP protein"/>
    <property type="match status" value="1"/>
</dbReference>
<dbReference type="InterPro" id="IPR004474">
    <property type="entry name" value="LytR_CpsA_psr"/>
</dbReference>
<comment type="similarity">
    <text evidence="1">Belongs to the LytR/CpsA/Psr (LCP) family.</text>
</comment>
<sequence length="319" mass="36497">MRKKHMLIGASIFLILVAMILGGWLYYYTLIERSVNKMQITFEDSEEHRIETDEVTEAFTVLLLGIGDRPKIGDAGRADSIIVASVNPKEKHVLMFNVPRDSRVEIVGKGIMDKINHAYAFGGTEMMKKTVEQFLDQPIHYVIQTNMEGLTQLVDVFGGIEVYNEFVFDQMDQYGKRNHHFDQGLIQLDGERALHYTRMRKSDARGDLGRNDRQRQVIKVILDKAASASSVLKLEEVLKVMEENVKTNITFDKMKQLYSVFSKDWSEYEIESLEVAGSSQMIDGIYYYQVSEQERERVASSLREHTQGADQASSSSEDE</sequence>
<keyword evidence="3" id="KW-0812">Transmembrane</keyword>
<dbReference type="STRING" id="1852522.SAMN06295960_2241"/>
<feature type="domain" description="Cell envelope-related transcriptional attenuator" evidence="4">
    <location>
        <begin position="77"/>
        <end position="226"/>
    </location>
</feature>
<protein>
    <submittedName>
        <fullName evidence="5">Transcriptional attenuator, LytR family</fullName>
    </submittedName>
</protein>
<evidence type="ECO:0000313" key="6">
    <source>
        <dbReference type="Proteomes" id="UP000193834"/>
    </source>
</evidence>
<dbReference type="InterPro" id="IPR050922">
    <property type="entry name" value="LytR/CpsA/Psr_CW_biosynth"/>
</dbReference>
<gene>
    <name evidence="5" type="ORF">SAMN06295960_2241</name>
</gene>
<name>A0A1X7K9Y8_9BACL</name>